<evidence type="ECO:0000313" key="1">
    <source>
        <dbReference type="EMBL" id="TDR22677.1"/>
    </source>
</evidence>
<sequence length="116" mass="13683">MYKENHGESNLNLIMNEENLTTRQRFEKELGQISFQELQKFFAKGMMIMVSDQLPIIDVAMSLHDDDVQQIQQWIDDEQVVRAHDEHAKEWVVSRTEFNAVTVAPWVLVQEIHNEE</sequence>
<organism evidence="1 2">
    <name type="scientific">Marinicella litoralis</name>
    <dbReference type="NCBI Taxonomy" id="644220"/>
    <lineage>
        <taxon>Bacteria</taxon>
        <taxon>Pseudomonadati</taxon>
        <taxon>Pseudomonadota</taxon>
        <taxon>Gammaproteobacteria</taxon>
        <taxon>Lysobacterales</taxon>
        <taxon>Marinicellaceae</taxon>
        <taxon>Marinicella</taxon>
    </lineage>
</organism>
<protein>
    <recommendedName>
        <fullName evidence="3">DUF2288 domain-containing protein</fullName>
    </recommendedName>
</protein>
<dbReference type="Pfam" id="PF10052">
    <property type="entry name" value="DUF2288"/>
    <property type="match status" value="1"/>
</dbReference>
<dbReference type="InterPro" id="IPR018741">
    <property type="entry name" value="DUF2288"/>
</dbReference>
<dbReference type="Proteomes" id="UP000295724">
    <property type="component" value="Unassembled WGS sequence"/>
</dbReference>
<proteinExistence type="predicted"/>
<accession>A0A4R6XWX9</accession>
<reference evidence="1 2" key="1">
    <citation type="submission" date="2019-03" db="EMBL/GenBank/DDBJ databases">
        <title>Genomic Encyclopedia of Type Strains, Phase IV (KMG-IV): sequencing the most valuable type-strain genomes for metagenomic binning, comparative biology and taxonomic classification.</title>
        <authorList>
            <person name="Goeker M."/>
        </authorList>
    </citation>
    <scope>NUCLEOTIDE SEQUENCE [LARGE SCALE GENOMIC DNA]</scope>
    <source>
        <strain evidence="1 2">DSM 25488</strain>
    </source>
</reference>
<gene>
    <name evidence="1" type="ORF">C8D91_1170</name>
</gene>
<dbReference type="EMBL" id="SNZB01000002">
    <property type="protein sequence ID" value="TDR22677.1"/>
    <property type="molecule type" value="Genomic_DNA"/>
</dbReference>
<evidence type="ECO:0008006" key="3">
    <source>
        <dbReference type="Google" id="ProtNLM"/>
    </source>
</evidence>
<evidence type="ECO:0000313" key="2">
    <source>
        <dbReference type="Proteomes" id="UP000295724"/>
    </source>
</evidence>
<comment type="caution">
    <text evidence="1">The sequence shown here is derived from an EMBL/GenBank/DDBJ whole genome shotgun (WGS) entry which is preliminary data.</text>
</comment>
<name>A0A4R6XWX9_9GAMM</name>
<keyword evidence="2" id="KW-1185">Reference proteome</keyword>
<dbReference type="AlphaFoldDB" id="A0A4R6XWX9"/>